<gene>
    <name evidence="2" type="ORF">OJAV_G00210140</name>
</gene>
<evidence type="ECO:0000313" key="2">
    <source>
        <dbReference type="EMBL" id="RVE58531.1"/>
    </source>
</evidence>
<evidence type="ECO:0000313" key="3">
    <source>
        <dbReference type="Proteomes" id="UP000283210"/>
    </source>
</evidence>
<sequence>MTSRLRLAGAFSLKRHSGSLNGEGVEGAERCSISVSAGFKYAGNIDPERGENRSRNRHQDRERSAVVVSCTAFLQLQRWRMA</sequence>
<keyword evidence="3" id="KW-1185">Reference proteome</keyword>
<reference evidence="2 3" key="1">
    <citation type="submission" date="2018-11" db="EMBL/GenBank/DDBJ databases">
        <authorList>
            <person name="Lopez-Roques C."/>
            <person name="Donnadieu C."/>
            <person name="Bouchez O."/>
            <person name="Klopp C."/>
            <person name="Cabau C."/>
            <person name="Zahm M."/>
        </authorList>
    </citation>
    <scope>NUCLEOTIDE SEQUENCE [LARGE SCALE GENOMIC DNA]</scope>
    <source>
        <strain evidence="2">RS831</strain>
        <tissue evidence="2">Whole body</tissue>
    </source>
</reference>
<name>A0A3S2MFW2_ORYJA</name>
<reference evidence="2 3" key="2">
    <citation type="submission" date="2019-01" db="EMBL/GenBank/DDBJ databases">
        <title>A chromosome length genome reference of the Java medaka (oryzias javanicus).</title>
        <authorList>
            <person name="Herpin A."/>
            <person name="Takehana Y."/>
            <person name="Naruse K."/>
            <person name="Ansai S."/>
            <person name="Kawaguchi M."/>
        </authorList>
    </citation>
    <scope>NUCLEOTIDE SEQUENCE [LARGE SCALE GENOMIC DNA]</scope>
    <source>
        <strain evidence="2">RS831</strain>
        <tissue evidence="2">Whole body</tissue>
    </source>
</reference>
<dbReference type="EMBL" id="CM012457">
    <property type="protein sequence ID" value="RVE58531.1"/>
    <property type="molecule type" value="Genomic_DNA"/>
</dbReference>
<protein>
    <submittedName>
        <fullName evidence="2">Uncharacterized protein</fullName>
    </submittedName>
</protein>
<evidence type="ECO:0000256" key="1">
    <source>
        <dbReference type="SAM" id="MobiDB-lite"/>
    </source>
</evidence>
<dbReference type="Proteomes" id="UP000283210">
    <property type="component" value="Chromosome 21"/>
</dbReference>
<feature type="compositionally biased region" description="Basic and acidic residues" evidence="1">
    <location>
        <begin position="46"/>
        <end position="63"/>
    </location>
</feature>
<dbReference type="AlphaFoldDB" id="A0A3S2MFW2"/>
<proteinExistence type="predicted"/>
<accession>A0A3S2MFW2</accession>
<organism evidence="2 3">
    <name type="scientific">Oryzias javanicus</name>
    <name type="common">Javanese ricefish</name>
    <name type="synonym">Aplocheilus javanicus</name>
    <dbReference type="NCBI Taxonomy" id="123683"/>
    <lineage>
        <taxon>Eukaryota</taxon>
        <taxon>Metazoa</taxon>
        <taxon>Chordata</taxon>
        <taxon>Craniata</taxon>
        <taxon>Vertebrata</taxon>
        <taxon>Euteleostomi</taxon>
        <taxon>Actinopterygii</taxon>
        <taxon>Neopterygii</taxon>
        <taxon>Teleostei</taxon>
        <taxon>Neoteleostei</taxon>
        <taxon>Acanthomorphata</taxon>
        <taxon>Ovalentaria</taxon>
        <taxon>Atherinomorphae</taxon>
        <taxon>Beloniformes</taxon>
        <taxon>Adrianichthyidae</taxon>
        <taxon>Oryziinae</taxon>
        <taxon>Oryzias</taxon>
    </lineage>
</organism>
<feature type="region of interest" description="Disordered" evidence="1">
    <location>
        <begin position="42"/>
        <end position="63"/>
    </location>
</feature>